<dbReference type="AlphaFoldDB" id="A0A1X0YDV4"/>
<proteinExistence type="predicted"/>
<feature type="domain" description="BioF2-like acetyltransferase" evidence="1">
    <location>
        <begin position="181"/>
        <end position="326"/>
    </location>
</feature>
<dbReference type="STRING" id="1969733.B5V00_00565"/>
<comment type="caution">
    <text evidence="2">The sequence shown here is derived from an EMBL/GenBank/DDBJ whole genome shotgun (WGS) entry which is preliminary data.</text>
</comment>
<dbReference type="InterPro" id="IPR016181">
    <property type="entry name" value="Acyl_CoA_acyltransferase"/>
</dbReference>
<evidence type="ECO:0000313" key="2">
    <source>
        <dbReference type="EMBL" id="ORJ63391.1"/>
    </source>
</evidence>
<evidence type="ECO:0000259" key="1">
    <source>
        <dbReference type="Pfam" id="PF13480"/>
    </source>
</evidence>
<dbReference type="InterPro" id="IPR038740">
    <property type="entry name" value="BioF2-like_GNAT_dom"/>
</dbReference>
<name>A0A1X0YDV4_9BACT</name>
<keyword evidence="3" id="KW-1185">Reference proteome</keyword>
<dbReference type="Pfam" id="PF13480">
    <property type="entry name" value="Acetyltransf_6"/>
    <property type="match status" value="1"/>
</dbReference>
<evidence type="ECO:0000313" key="3">
    <source>
        <dbReference type="Proteomes" id="UP000193136"/>
    </source>
</evidence>
<accession>A0A1X0YDV4</accession>
<reference evidence="2 3" key="1">
    <citation type="submission" date="2017-03" db="EMBL/GenBank/DDBJ databases">
        <title>Genome sequence of Geothermobacter sp. EPR-M, Deep-Sea Iron Reducer.</title>
        <authorList>
            <person name="Tully B."/>
            <person name="Savalia P."/>
            <person name="Abuyen K."/>
            <person name="Baughan C."/>
            <person name="Romero E."/>
            <person name="Ronkowski C."/>
            <person name="Torres B."/>
            <person name="Tremblay J."/>
            <person name="Trujillo A."/>
            <person name="Tyler M."/>
            <person name="Perez-Rodriguez I."/>
            <person name="Amend J."/>
        </authorList>
    </citation>
    <scope>NUCLEOTIDE SEQUENCE [LARGE SCALE GENOMIC DNA]</scope>
    <source>
        <strain evidence="2 3">EPR-M</strain>
    </source>
</reference>
<sequence length="384" mass="43993">MTKTLDLQIVSDREELESLGREWNACLAASAGEVLHLRHEWFLAGVDCFNADSELHVMLVRDGEGVVTAVAPLLIARRRYRWVPVRVLGFADNGQSPFNDFILRKGAERESLAVLLAGIAAFSHWDLVDLRKIRKGGLLDNAVITGDVLSGFRRGSKENIDSPYVTIDGDWERFLANRSTRFRKTLRNKLNRVRLAGDVCVRHYPIDSGDHDLLDEMFRVSGRSWKREAGTDLLGNPASQQFYRRICHAFGPEGRVLLWVLLKGAQVVAFEFHLQDNGVCYPIRADYDASFGDLSPGSVLEYHILKSLFEEGEVREYNSCGHHYSYLLNWSRTTRQHENAEVFSRALKMRFLYILEYRILPFLRKMRVNRAVRSVKRWISYAGA</sequence>
<dbReference type="EMBL" id="NAAD01000001">
    <property type="protein sequence ID" value="ORJ63391.1"/>
    <property type="molecule type" value="Genomic_DNA"/>
</dbReference>
<dbReference type="SUPFAM" id="SSF55729">
    <property type="entry name" value="Acyl-CoA N-acyltransferases (Nat)"/>
    <property type="match status" value="1"/>
</dbReference>
<dbReference type="RefSeq" id="WP_085008430.1">
    <property type="nucleotide sequence ID" value="NZ_NAAD01000001.1"/>
</dbReference>
<protein>
    <recommendedName>
        <fullName evidence="1">BioF2-like acetyltransferase domain-containing protein</fullName>
    </recommendedName>
</protein>
<gene>
    <name evidence="2" type="ORF">B5V00_00565</name>
</gene>
<dbReference type="OrthoDB" id="213519at2"/>
<dbReference type="Proteomes" id="UP000193136">
    <property type="component" value="Unassembled WGS sequence"/>
</dbReference>
<organism evidence="2 3">
    <name type="scientific">Geothermobacter hydrogeniphilus</name>
    <dbReference type="NCBI Taxonomy" id="1969733"/>
    <lineage>
        <taxon>Bacteria</taxon>
        <taxon>Pseudomonadati</taxon>
        <taxon>Thermodesulfobacteriota</taxon>
        <taxon>Desulfuromonadia</taxon>
        <taxon>Desulfuromonadales</taxon>
        <taxon>Geothermobacteraceae</taxon>
        <taxon>Geothermobacter</taxon>
    </lineage>
</organism>